<organism evidence="1 2">
    <name type="scientific">Trifolium medium</name>
    <dbReference type="NCBI Taxonomy" id="97028"/>
    <lineage>
        <taxon>Eukaryota</taxon>
        <taxon>Viridiplantae</taxon>
        <taxon>Streptophyta</taxon>
        <taxon>Embryophyta</taxon>
        <taxon>Tracheophyta</taxon>
        <taxon>Spermatophyta</taxon>
        <taxon>Magnoliopsida</taxon>
        <taxon>eudicotyledons</taxon>
        <taxon>Gunneridae</taxon>
        <taxon>Pentapetalae</taxon>
        <taxon>rosids</taxon>
        <taxon>fabids</taxon>
        <taxon>Fabales</taxon>
        <taxon>Fabaceae</taxon>
        <taxon>Papilionoideae</taxon>
        <taxon>50 kb inversion clade</taxon>
        <taxon>NPAAA clade</taxon>
        <taxon>Hologalegina</taxon>
        <taxon>IRL clade</taxon>
        <taxon>Trifolieae</taxon>
        <taxon>Trifolium</taxon>
    </lineage>
</organism>
<name>A0A392TEU3_9FABA</name>
<evidence type="ECO:0000313" key="1">
    <source>
        <dbReference type="EMBL" id="MCI58917.1"/>
    </source>
</evidence>
<sequence length="22" mass="2288">DTSEVLLQGSVGTDVLYSFGSL</sequence>
<dbReference type="Proteomes" id="UP000265520">
    <property type="component" value="Unassembled WGS sequence"/>
</dbReference>
<keyword evidence="2" id="KW-1185">Reference proteome</keyword>
<dbReference type="AlphaFoldDB" id="A0A392TEU3"/>
<accession>A0A392TEU3</accession>
<protein>
    <submittedName>
        <fullName evidence="1">Uncharacterized protein</fullName>
    </submittedName>
</protein>
<evidence type="ECO:0000313" key="2">
    <source>
        <dbReference type="Proteomes" id="UP000265520"/>
    </source>
</evidence>
<comment type="caution">
    <text evidence="1">The sequence shown here is derived from an EMBL/GenBank/DDBJ whole genome shotgun (WGS) entry which is preliminary data.</text>
</comment>
<proteinExistence type="predicted"/>
<dbReference type="EMBL" id="LXQA010553981">
    <property type="protein sequence ID" value="MCI58917.1"/>
    <property type="molecule type" value="Genomic_DNA"/>
</dbReference>
<reference evidence="1 2" key="1">
    <citation type="journal article" date="2018" name="Front. Plant Sci.">
        <title>Red Clover (Trifolium pratense) and Zigzag Clover (T. medium) - A Picture of Genomic Similarities and Differences.</title>
        <authorList>
            <person name="Dluhosova J."/>
            <person name="Istvanek J."/>
            <person name="Nedelnik J."/>
            <person name="Repkova J."/>
        </authorList>
    </citation>
    <scope>NUCLEOTIDE SEQUENCE [LARGE SCALE GENOMIC DNA]</scope>
    <source>
        <strain evidence="2">cv. 10/8</strain>
        <tissue evidence="1">Leaf</tissue>
    </source>
</reference>
<feature type="non-terminal residue" evidence="1">
    <location>
        <position position="1"/>
    </location>
</feature>